<reference evidence="2" key="1">
    <citation type="journal article" date="2008" name="Nat. Genet.">
        <title>The Pristionchus pacificus genome provides a unique perspective on nematode lifestyle and parasitism.</title>
        <authorList>
            <person name="Dieterich C."/>
            <person name="Clifton S.W."/>
            <person name="Schuster L.N."/>
            <person name="Chinwalla A."/>
            <person name="Delehaunty K."/>
            <person name="Dinkelacker I."/>
            <person name="Fulton L."/>
            <person name="Fulton R."/>
            <person name="Godfrey J."/>
            <person name="Minx P."/>
            <person name="Mitreva M."/>
            <person name="Roeseler W."/>
            <person name="Tian H."/>
            <person name="Witte H."/>
            <person name="Yang S.P."/>
            <person name="Wilson R.K."/>
            <person name="Sommer R.J."/>
        </authorList>
    </citation>
    <scope>NUCLEOTIDE SEQUENCE [LARGE SCALE GENOMIC DNA]</scope>
    <source>
        <strain evidence="2">PS312</strain>
    </source>
</reference>
<dbReference type="AlphaFoldDB" id="A0A2A6CU68"/>
<dbReference type="EnsemblMetazoa" id="PPA05703.1">
    <property type="protein sequence ID" value="PPA05703.1"/>
    <property type="gene ID" value="WBGene00095257"/>
</dbReference>
<sequence length="120" mass="13513">MQQLRSTPTRRDTRLSKRTRRNGCYRVIIASLLGPLGHSRNVEVITILSIFRALFFHTTHHHIRCNDALVSSAMRSIRSTTDGRRNLTAKLSAHSNPTASDFIHTSSSVTLRPAAVPFYN</sequence>
<keyword evidence="2" id="KW-1185">Reference proteome</keyword>
<dbReference type="Proteomes" id="UP000005239">
    <property type="component" value="Unassembled WGS sequence"/>
</dbReference>
<evidence type="ECO:0000313" key="1">
    <source>
        <dbReference type="EnsemblMetazoa" id="PPA05703.1"/>
    </source>
</evidence>
<gene>
    <name evidence="1" type="primary">WBGene00095257</name>
</gene>
<evidence type="ECO:0000313" key="2">
    <source>
        <dbReference type="Proteomes" id="UP000005239"/>
    </source>
</evidence>
<organism evidence="1 2">
    <name type="scientific">Pristionchus pacificus</name>
    <name type="common">Parasitic nematode worm</name>
    <dbReference type="NCBI Taxonomy" id="54126"/>
    <lineage>
        <taxon>Eukaryota</taxon>
        <taxon>Metazoa</taxon>
        <taxon>Ecdysozoa</taxon>
        <taxon>Nematoda</taxon>
        <taxon>Chromadorea</taxon>
        <taxon>Rhabditida</taxon>
        <taxon>Rhabditina</taxon>
        <taxon>Diplogasteromorpha</taxon>
        <taxon>Diplogasteroidea</taxon>
        <taxon>Neodiplogasteridae</taxon>
        <taxon>Pristionchus</taxon>
    </lineage>
</organism>
<accession>A0A8R1U6E0</accession>
<reference evidence="1" key="2">
    <citation type="submission" date="2022-06" db="UniProtKB">
        <authorList>
            <consortium name="EnsemblMetazoa"/>
        </authorList>
    </citation>
    <scope>IDENTIFICATION</scope>
    <source>
        <strain evidence="1">PS312</strain>
    </source>
</reference>
<accession>A0A2A6CU68</accession>
<name>A0A2A6CU68_PRIPA</name>
<proteinExistence type="predicted"/>
<protein>
    <submittedName>
        <fullName evidence="1">Uncharacterized protein</fullName>
    </submittedName>
</protein>